<protein>
    <submittedName>
        <fullName evidence="2">Membrane protein</fullName>
    </submittedName>
</protein>
<name>A0A0B4CQD6_9MICO</name>
<dbReference type="EMBL" id="JWSZ01000016">
    <property type="protein sequence ID" value="KIC56611.1"/>
    <property type="molecule type" value="Genomic_DNA"/>
</dbReference>
<dbReference type="Pfam" id="PF06966">
    <property type="entry name" value="DUF1295"/>
    <property type="match status" value="1"/>
</dbReference>
<keyword evidence="1" id="KW-0812">Transmembrane</keyword>
<feature type="transmembrane region" description="Helical" evidence="1">
    <location>
        <begin position="219"/>
        <end position="236"/>
    </location>
</feature>
<gene>
    <name evidence="2" type="ORF">RM52_12390</name>
</gene>
<accession>A0A0B4CQD6</accession>
<evidence type="ECO:0000313" key="2">
    <source>
        <dbReference type="EMBL" id="KIC56611.1"/>
    </source>
</evidence>
<feature type="transmembrane region" description="Helical" evidence="1">
    <location>
        <begin position="92"/>
        <end position="112"/>
    </location>
</feature>
<feature type="transmembrane region" description="Helical" evidence="1">
    <location>
        <begin position="132"/>
        <end position="153"/>
    </location>
</feature>
<reference evidence="2 3" key="1">
    <citation type="submission" date="2014-12" db="EMBL/GenBank/DDBJ databases">
        <title>Genome sequencing of Microbacterium hominis TPW29.</title>
        <authorList>
            <person name="Tan P.W."/>
            <person name="Chan K.-G."/>
        </authorList>
    </citation>
    <scope>NUCLEOTIDE SEQUENCE [LARGE SCALE GENOMIC DNA]</scope>
    <source>
        <strain evidence="2 3">TPW29</strain>
    </source>
</reference>
<keyword evidence="1" id="KW-1133">Transmembrane helix</keyword>
<evidence type="ECO:0000256" key="1">
    <source>
        <dbReference type="SAM" id="Phobius"/>
    </source>
</evidence>
<dbReference type="Gene3D" id="1.20.120.1630">
    <property type="match status" value="1"/>
</dbReference>
<dbReference type="PANTHER" id="PTHR32251">
    <property type="entry name" value="3-OXO-5-ALPHA-STEROID 4-DEHYDROGENASE"/>
    <property type="match status" value="1"/>
</dbReference>
<dbReference type="PANTHER" id="PTHR32251:SF17">
    <property type="entry name" value="STEROID 5-ALPHA REDUCTASE C-TERMINAL DOMAIN-CONTAINING PROTEIN"/>
    <property type="match status" value="1"/>
</dbReference>
<feature type="transmembrane region" description="Helical" evidence="1">
    <location>
        <begin position="165"/>
        <end position="184"/>
    </location>
</feature>
<evidence type="ECO:0000313" key="3">
    <source>
        <dbReference type="Proteomes" id="UP000031202"/>
    </source>
</evidence>
<organism evidence="2 3">
    <name type="scientific">Microbacterium hominis</name>
    <dbReference type="NCBI Taxonomy" id="162426"/>
    <lineage>
        <taxon>Bacteria</taxon>
        <taxon>Bacillati</taxon>
        <taxon>Actinomycetota</taxon>
        <taxon>Actinomycetes</taxon>
        <taxon>Micrococcales</taxon>
        <taxon>Microbacteriaceae</taxon>
        <taxon>Microbacterium</taxon>
    </lineage>
</organism>
<sequence>MSQRPAAVIVTILVALGIGAALAVAGGSAGPARGGVSLFVLAVAAAFLVQIVAYIPAVMLRTEKFFDLTGGLTFALVAVGLLVAVAPASARSWVLVAMIVVWGVRLSVFLFVRVRAQGSDGRFDDIKGNPLAFLRVWIIQGLWVAVTSSAAWVGITATGGAGVDAWIVVGAAVWLMGLIIEVLADAQKAAFRRDPANTGRFIDTGVWAWSRHPNYFGEILVWVGVAIVALPAAVGWQWVTLVSPLFVILLLTRVSGIPLLEKRADARWGEEPAYQEYKKRTPVLVPGVGRG</sequence>
<proteinExistence type="predicted"/>
<comment type="caution">
    <text evidence="2">The sequence shown here is derived from an EMBL/GenBank/DDBJ whole genome shotgun (WGS) entry which is preliminary data.</text>
</comment>
<feature type="transmembrane region" description="Helical" evidence="1">
    <location>
        <begin position="35"/>
        <end position="58"/>
    </location>
</feature>
<feature type="transmembrane region" description="Helical" evidence="1">
    <location>
        <begin position="65"/>
        <end position="86"/>
    </location>
</feature>
<dbReference type="AlphaFoldDB" id="A0A0B4CQD6"/>
<dbReference type="RefSeq" id="WP_039416533.1">
    <property type="nucleotide sequence ID" value="NZ_JWSZ01000016.1"/>
</dbReference>
<dbReference type="PROSITE" id="PS50244">
    <property type="entry name" value="S5A_REDUCTASE"/>
    <property type="match status" value="1"/>
</dbReference>
<dbReference type="Proteomes" id="UP000031202">
    <property type="component" value="Unassembled WGS sequence"/>
</dbReference>
<dbReference type="GO" id="GO:0016020">
    <property type="term" value="C:membrane"/>
    <property type="evidence" value="ECO:0007669"/>
    <property type="project" value="TreeGrafter"/>
</dbReference>
<keyword evidence="1" id="KW-0472">Membrane</keyword>
<dbReference type="InterPro" id="IPR010721">
    <property type="entry name" value="UstE-like"/>
</dbReference>